<evidence type="ECO:0000313" key="3">
    <source>
        <dbReference type="Proteomes" id="UP000014480"/>
    </source>
</evidence>
<feature type="region of interest" description="Disordered" evidence="1">
    <location>
        <begin position="161"/>
        <end position="221"/>
    </location>
</feature>
<sequence>MTADVAITPRWAFLEASLLFRRGKPCRVGNRSTDMPKKHQDLSPKSSSTTRTSPALAVRQAPGTQSNRPSRSRTVREGGGSEASAAINTSQSRPSDRRRVHRSTQSSTVPDTTSSRATHNLSAPAYIDGYLEYRKALFIKIFMEEVEEWLDQNLCPIEEAYDNDGQAPGGSKSSGVRGIKRAASAGKLKPELKRQNRGDDRDDDASDSEKRDDRDNAKRMKTTDDRKKFACPFFKYDPQRCKDTRSCCGPGWKDIHRLKEHLFRTHSLHPCSRCFVNFKTSQLLDDHVRAEVACTVRDPKHRKVDPAAGMSPEVAKKVRSRKQGKTNVEKWLDVYHVLFPDIDIGDLPSPYYDDPVGTNCGSKASNQYKHFLRRKIPDMIRQELEAESATFFKDVGLAMQGRLLTWIHTSAKKCAKIVEFIPSVEEAIAQGDPESRRSSRGPSPATAVEPPFESNGEAINYWPSDEPLDFSSIDFRFDLPDDMLMLEQCQTFGLGDSGYDSGSLGVSSGPWRV</sequence>
<name>A0A484G5A1_COLOR</name>
<reference evidence="3" key="2">
    <citation type="journal article" date="2019" name="Mol. Plant Microbe Interact.">
        <title>Genome sequence resources for four phytopathogenic fungi from the Colletotrichum orbiculare species complex.</title>
        <authorList>
            <person name="Gan P."/>
            <person name="Tsushima A."/>
            <person name="Narusaka M."/>
            <person name="Narusaka Y."/>
            <person name="Takano Y."/>
            <person name="Kubo Y."/>
            <person name="Shirasu K."/>
        </authorList>
    </citation>
    <scope>GENOME REANNOTATION</scope>
    <source>
        <strain evidence="3">104-T / ATCC 96160 / CBS 514.97 / LARS 414 / MAFF 240422</strain>
    </source>
</reference>
<dbReference type="PANTHER" id="PTHR38166">
    <property type="entry name" value="C2H2-TYPE DOMAIN-CONTAINING PROTEIN-RELATED"/>
    <property type="match status" value="1"/>
</dbReference>
<evidence type="ECO:0008006" key="4">
    <source>
        <dbReference type="Google" id="ProtNLM"/>
    </source>
</evidence>
<dbReference type="EMBL" id="AMCV02000002">
    <property type="protein sequence ID" value="TDZ25423.1"/>
    <property type="molecule type" value="Genomic_DNA"/>
</dbReference>
<evidence type="ECO:0000256" key="1">
    <source>
        <dbReference type="SAM" id="MobiDB-lite"/>
    </source>
</evidence>
<feature type="region of interest" description="Disordered" evidence="1">
    <location>
        <begin position="25"/>
        <end position="117"/>
    </location>
</feature>
<proteinExistence type="predicted"/>
<feature type="region of interest" description="Disordered" evidence="1">
    <location>
        <begin position="429"/>
        <end position="458"/>
    </location>
</feature>
<reference evidence="3" key="1">
    <citation type="journal article" date="2013" name="New Phytol.">
        <title>Comparative genomic and transcriptomic analyses reveal the hemibiotrophic stage shift of Colletotrichum fungi.</title>
        <authorList>
            <person name="Gan P."/>
            <person name="Ikeda K."/>
            <person name="Irieda H."/>
            <person name="Narusaka M."/>
            <person name="O'Connell R.J."/>
            <person name="Narusaka Y."/>
            <person name="Takano Y."/>
            <person name="Kubo Y."/>
            <person name="Shirasu K."/>
        </authorList>
    </citation>
    <scope>NUCLEOTIDE SEQUENCE [LARGE SCALE GENOMIC DNA]</scope>
    <source>
        <strain evidence="3">104-T / ATCC 96160 / CBS 514.97 / LARS 414 / MAFF 240422</strain>
    </source>
</reference>
<keyword evidence="3" id="KW-1185">Reference proteome</keyword>
<feature type="compositionally biased region" description="Polar residues" evidence="1">
    <location>
        <begin position="103"/>
        <end position="117"/>
    </location>
</feature>
<feature type="compositionally biased region" description="Basic and acidic residues" evidence="1">
    <location>
        <begin position="207"/>
        <end position="221"/>
    </location>
</feature>
<protein>
    <recommendedName>
        <fullName evidence="4">C2H2-type domain-containing protein</fullName>
    </recommendedName>
</protein>
<dbReference type="PANTHER" id="PTHR38166:SF1">
    <property type="entry name" value="C2H2-TYPE DOMAIN-CONTAINING PROTEIN"/>
    <property type="match status" value="1"/>
</dbReference>
<accession>A0A484G5A1</accession>
<dbReference type="OrthoDB" id="4161727at2759"/>
<feature type="compositionally biased region" description="Basic and acidic residues" evidence="1">
    <location>
        <begin position="188"/>
        <end position="200"/>
    </location>
</feature>
<dbReference type="AlphaFoldDB" id="A0A484G5A1"/>
<evidence type="ECO:0000313" key="2">
    <source>
        <dbReference type="EMBL" id="TDZ25423.1"/>
    </source>
</evidence>
<dbReference type="STRING" id="1213857.A0A484G5A1"/>
<dbReference type="Proteomes" id="UP000014480">
    <property type="component" value="Unassembled WGS sequence"/>
</dbReference>
<gene>
    <name evidence="2" type="ORF">Cob_v001504</name>
</gene>
<organism evidence="2 3">
    <name type="scientific">Colletotrichum orbiculare (strain 104-T / ATCC 96160 / CBS 514.97 / LARS 414 / MAFF 240422)</name>
    <name type="common">Cucumber anthracnose fungus</name>
    <name type="synonym">Colletotrichum lagenarium</name>
    <dbReference type="NCBI Taxonomy" id="1213857"/>
    <lineage>
        <taxon>Eukaryota</taxon>
        <taxon>Fungi</taxon>
        <taxon>Dikarya</taxon>
        <taxon>Ascomycota</taxon>
        <taxon>Pezizomycotina</taxon>
        <taxon>Sordariomycetes</taxon>
        <taxon>Hypocreomycetidae</taxon>
        <taxon>Glomerellales</taxon>
        <taxon>Glomerellaceae</taxon>
        <taxon>Colletotrichum</taxon>
        <taxon>Colletotrichum orbiculare species complex</taxon>
    </lineage>
</organism>
<comment type="caution">
    <text evidence="2">The sequence shown here is derived from an EMBL/GenBank/DDBJ whole genome shotgun (WGS) entry which is preliminary data.</text>
</comment>